<dbReference type="GO" id="GO:0005789">
    <property type="term" value="C:endoplasmic reticulum membrane"/>
    <property type="evidence" value="ECO:0007669"/>
    <property type="project" value="UniProtKB-SubCell"/>
</dbReference>
<comment type="similarity">
    <text evidence="3 14">Belongs to the ALG10 glucosyltransferase family.</text>
</comment>
<keyword evidence="11 14" id="KW-0472">Membrane</keyword>
<name>A0A8B7XM08_ACAPL</name>
<dbReference type="GO" id="GO:0006488">
    <property type="term" value="P:dolichol-linked oligosaccharide biosynthetic process"/>
    <property type="evidence" value="ECO:0007669"/>
    <property type="project" value="UniProtKB-UniRule"/>
</dbReference>
<evidence type="ECO:0000256" key="13">
    <source>
        <dbReference type="ARBA" id="ARBA00048064"/>
    </source>
</evidence>
<evidence type="ECO:0000256" key="14">
    <source>
        <dbReference type="PIRNR" id="PIRNR028810"/>
    </source>
</evidence>
<evidence type="ECO:0000256" key="9">
    <source>
        <dbReference type="ARBA" id="ARBA00022824"/>
    </source>
</evidence>
<keyword evidence="10 14" id="KW-1133">Transmembrane helix</keyword>
<dbReference type="OrthoDB" id="4769at2759"/>
<dbReference type="OMA" id="VWDSKIT"/>
<dbReference type="InterPro" id="IPR016900">
    <property type="entry name" value="Alg10"/>
</dbReference>
<dbReference type="KEGG" id="aplc:110974016"/>
<feature type="transmembrane region" description="Helical" evidence="14">
    <location>
        <begin position="316"/>
        <end position="339"/>
    </location>
</feature>
<dbReference type="PIRSF" id="PIRSF028810">
    <property type="entry name" value="Alpha1_2_glucosyltferase_Alg10"/>
    <property type="match status" value="1"/>
</dbReference>
<keyword evidence="6 14" id="KW-0328">Glycosyltransferase</keyword>
<comment type="subcellular location">
    <subcellularLocation>
        <location evidence="1">Endoplasmic reticulum membrane</location>
        <topology evidence="1">Multi-pass membrane protein</topology>
    </subcellularLocation>
</comment>
<reference evidence="16" key="1">
    <citation type="submission" date="2025-08" db="UniProtKB">
        <authorList>
            <consortium name="RefSeq"/>
        </authorList>
    </citation>
    <scope>IDENTIFICATION</scope>
</reference>
<accession>A0A8B7XM08</accession>
<comment type="pathway">
    <text evidence="2">Protein modification; protein glycosylation.</text>
</comment>
<evidence type="ECO:0000256" key="12">
    <source>
        <dbReference type="ARBA" id="ARBA00044727"/>
    </source>
</evidence>
<evidence type="ECO:0000256" key="8">
    <source>
        <dbReference type="ARBA" id="ARBA00022692"/>
    </source>
</evidence>
<dbReference type="Pfam" id="PF04922">
    <property type="entry name" value="DIE2_ALG10"/>
    <property type="match status" value="1"/>
</dbReference>
<feature type="transmembrane region" description="Helical" evidence="14">
    <location>
        <begin position="239"/>
        <end position="262"/>
    </location>
</feature>
<feature type="transmembrane region" description="Helical" evidence="14">
    <location>
        <begin position="282"/>
        <end position="304"/>
    </location>
</feature>
<evidence type="ECO:0000256" key="2">
    <source>
        <dbReference type="ARBA" id="ARBA00004922"/>
    </source>
</evidence>
<keyword evidence="7" id="KW-0808">Transferase</keyword>
<feature type="transmembrane region" description="Helical" evidence="14">
    <location>
        <begin position="129"/>
        <end position="150"/>
    </location>
</feature>
<evidence type="ECO:0000256" key="5">
    <source>
        <dbReference type="ARBA" id="ARBA00018512"/>
    </source>
</evidence>
<evidence type="ECO:0000256" key="4">
    <source>
        <dbReference type="ARBA" id="ARBA00011967"/>
    </source>
</evidence>
<evidence type="ECO:0000256" key="7">
    <source>
        <dbReference type="ARBA" id="ARBA00022679"/>
    </source>
</evidence>
<organism evidence="15 16">
    <name type="scientific">Acanthaster planci</name>
    <name type="common">Crown-of-thorns starfish</name>
    <dbReference type="NCBI Taxonomy" id="133434"/>
    <lineage>
        <taxon>Eukaryota</taxon>
        <taxon>Metazoa</taxon>
        <taxon>Echinodermata</taxon>
        <taxon>Eleutherozoa</taxon>
        <taxon>Asterozoa</taxon>
        <taxon>Asteroidea</taxon>
        <taxon>Valvatacea</taxon>
        <taxon>Valvatida</taxon>
        <taxon>Acanthasteridae</taxon>
        <taxon>Acanthaster</taxon>
    </lineage>
</organism>
<keyword evidence="8 14" id="KW-0812">Transmembrane</keyword>
<dbReference type="GeneID" id="110974016"/>
<comment type="caution">
    <text evidence="14">Lacks conserved residue(s) required for the propagation of feature annotation.</text>
</comment>
<dbReference type="Proteomes" id="UP000694845">
    <property type="component" value="Unplaced"/>
</dbReference>
<dbReference type="GO" id="GO:0106073">
    <property type="term" value="F:dolichyl pyrophosphate Glc2Man9GlcNAc2 alpha-1,2-glucosyltransferase activity"/>
    <property type="evidence" value="ECO:0007669"/>
    <property type="project" value="UniProtKB-UniRule"/>
</dbReference>
<feature type="transmembrane region" description="Helical" evidence="14">
    <location>
        <begin position="156"/>
        <end position="183"/>
    </location>
</feature>
<evidence type="ECO:0000313" key="15">
    <source>
        <dbReference type="Proteomes" id="UP000694845"/>
    </source>
</evidence>
<feature type="transmembrane region" description="Helical" evidence="14">
    <location>
        <begin position="7"/>
        <end position="27"/>
    </location>
</feature>
<comment type="function">
    <text evidence="12">Dol-P-Glc:Glc(2)Man(9)GlcNAc(2)-PP-Dol alpha-1,2-glucosyltransferase that operates in the biosynthetic pathway of dolichol-linked oligosaccharides, the glycan precursors employed in protein asparagine (N)-glycosylation. The assembly of dolichol-linked oligosaccharides begins on the cytosolic side of the endoplasmic reticulum membrane and finishes in its lumen. The sequential addition of sugars to dolichol pyrophosphate produces dolichol-linked oligosaccharides containing fourteen sugars, including two GlcNAcs, nine mannoses and three glucoses. Once assembled, the oligosaccharide is transferred from the lipid to nascent proteins by oligosaccharyltransferases. In the lumen of the endoplasmic reticulum, adds the third and last glucose residue from dolichyl phosphate glucose (Dol-P-Glc) onto the lipid-linked oligosaccharide intermediate Glc(2)Man(9)GlcNAc(2)-PP-Dol to produce Glc(3)Man(9)GlcNAc(2)-PP-Dol.</text>
</comment>
<feature type="transmembrane region" description="Helical" evidence="14">
    <location>
        <begin position="99"/>
        <end position="117"/>
    </location>
</feature>
<gene>
    <name evidence="16" type="primary">LOC110974016</name>
</gene>
<sequence length="464" mass="53325">MAAPMNFVLVIVLSIFFAVASVLFYRVNKVQPDPYMDEIFHVPQAKKYCNGSFSEWDPMITTLPGLYLASVGLLRPVTELMQVDMSEMCTTLTLRSTNVLFAVGNLYMLYALIMRIHRGDKASHGFKPLLTAASLAHLPVLYFYTFLYYTDPGSTFFILIMYLFSLHGNHIMAGLMGVLCVIFRQSNIVWVVFTAGTTFAREVEGERGRKQSPDAANDFGAILASVKKSLLYLLKISQLWRLILLLWPYGVVVVAFLGFLYVNQGIVVGDRSHHEPCPNLPQLGYFLMFTAFFAAPYLASPYGAIRFLRACLRRPLTYLALTCLGLLAVHYLTYVHLYVLSDNRHYVFSIWRLYQRHHLIKYCLVPVAVYMDWCIQDKLPSCSNLWRLAYFVCLAAATVPQKLLELRYFIVPYLLFRVHMPLQPYWKICLELLLGASVNIATLYLFLEKPFVWEETPGLQRYMW</sequence>
<evidence type="ECO:0000256" key="6">
    <source>
        <dbReference type="ARBA" id="ARBA00022676"/>
    </source>
</evidence>
<keyword evidence="9" id="KW-0256">Endoplasmic reticulum</keyword>
<evidence type="ECO:0000256" key="3">
    <source>
        <dbReference type="ARBA" id="ARBA00010600"/>
    </source>
</evidence>
<keyword evidence="15" id="KW-1185">Reference proteome</keyword>
<comment type="catalytic activity">
    <reaction evidence="13">
        <text>an alpha-D-Glc-(1-&gt;3)-alpha-D-Glc-(1-&gt;3)-alpha-D-Man-(1-&gt;2)-alpha-D-Man-(1-&gt;2)-alpha-D-Man-(1-&gt;3)-[alpha-D-Man-(1-&gt;2)-alpha-D-Man-(1-&gt;3)-[alpha-D-Man-(1-&gt;2)-alpha-D-Man-(1-&gt;6)]-alpha-D-Man-(1-&gt;6)]-beta-D-Man-(1-&gt;4)-beta-D-GlcNAc-(1-&gt;4)-alpha-D-GlcNAc-diphospho-di-trans,poly-cis-dolichol + a di-trans,poly-cis-dolichyl beta-D-glucosyl phosphate = a alpha-D-Glc-(1-&gt;2)-alpha-D-Glc-(1-&gt;3)-alpha-D-Glc-(1-&gt;3)-alpha-D-Man-(1-&gt;2)-alpha-D-Man-(1-&gt;2)-alpha-D-Man-(1-&gt;3)-[alpha-D-Man-(1-&gt;2)-alpha-D-Man-(1-&gt;3)-[alpha-D-Man-(1-&gt;2)-alpha-D-Man-(1-&gt;6)]-alpha-D-Man-(1-&gt;6)]-beta-D-Man-(1-&gt;4)-beta-D-GlcNAc-(1-&gt;4)-alpha-D-GlcNAc-diphospho-di-trans,poly-cis-dolichol + a di-trans,poly-cis-dolichyl phosphate + H(+)</text>
        <dbReference type="Rhea" id="RHEA:29543"/>
        <dbReference type="Rhea" id="RHEA-COMP:19498"/>
        <dbReference type="Rhea" id="RHEA-COMP:19502"/>
        <dbReference type="Rhea" id="RHEA-COMP:19512"/>
        <dbReference type="Rhea" id="RHEA-COMP:19522"/>
        <dbReference type="ChEBI" id="CHEBI:15378"/>
        <dbReference type="ChEBI" id="CHEBI:57525"/>
        <dbReference type="ChEBI" id="CHEBI:57683"/>
        <dbReference type="ChEBI" id="CHEBI:132522"/>
        <dbReference type="ChEBI" id="CHEBI:132523"/>
        <dbReference type="EC" id="2.4.1.256"/>
    </reaction>
    <physiologicalReaction direction="left-to-right" evidence="13">
        <dbReference type="Rhea" id="RHEA:29544"/>
    </physiologicalReaction>
</comment>
<dbReference type="EC" id="2.4.1.256" evidence="4 14"/>
<evidence type="ECO:0000256" key="1">
    <source>
        <dbReference type="ARBA" id="ARBA00004477"/>
    </source>
</evidence>
<evidence type="ECO:0000256" key="10">
    <source>
        <dbReference type="ARBA" id="ARBA00022989"/>
    </source>
</evidence>
<dbReference type="AlphaFoldDB" id="A0A8B7XM08"/>
<dbReference type="RefSeq" id="XP_022081000.1">
    <property type="nucleotide sequence ID" value="XM_022225308.1"/>
</dbReference>
<evidence type="ECO:0000313" key="16">
    <source>
        <dbReference type="RefSeq" id="XP_022081000.1"/>
    </source>
</evidence>
<proteinExistence type="inferred from homology"/>
<protein>
    <recommendedName>
        <fullName evidence="5 14">Dol-P-Glc:Glc(2)Man(9)GlcNAc(2)-PP-Dol alpha-1,2-glucosyltransferase</fullName>
        <ecNumber evidence="4 14">2.4.1.256</ecNumber>
    </recommendedName>
</protein>
<dbReference type="PANTHER" id="PTHR12989:SF10">
    <property type="entry name" value="DOL-P-GLC:GLC(2)MAN(9)GLCNAC(2)-PP-DOL ALPHA-1,2-GLUCOSYLTRANSFERASE-RELATED"/>
    <property type="match status" value="1"/>
</dbReference>
<evidence type="ECO:0000256" key="11">
    <source>
        <dbReference type="ARBA" id="ARBA00023136"/>
    </source>
</evidence>
<dbReference type="PANTHER" id="PTHR12989">
    <property type="entry name" value="ALPHA-1,2-GLUCOSYLTRANSFERASE ALG10"/>
    <property type="match status" value="1"/>
</dbReference>